<evidence type="ECO:0000256" key="4">
    <source>
        <dbReference type="ARBA" id="ARBA00022840"/>
    </source>
</evidence>
<name>A0A1I8GRR3_9PLAT</name>
<dbReference type="InterPro" id="IPR003593">
    <property type="entry name" value="AAA+_ATPase"/>
</dbReference>
<dbReference type="Gene3D" id="3.40.50.300">
    <property type="entry name" value="P-loop containing nucleotide triphosphate hydrolases"/>
    <property type="match status" value="1"/>
</dbReference>
<dbReference type="InterPro" id="IPR026082">
    <property type="entry name" value="ABCA"/>
</dbReference>
<dbReference type="GO" id="GO:0005524">
    <property type="term" value="F:ATP binding"/>
    <property type="evidence" value="ECO:0007669"/>
    <property type="project" value="UniProtKB-KW"/>
</dbReference>
<dbReference type="InterPro" id="IPR003439">
    <property type="entry name" value="ABC_transporter-like_ATP-bd"/>
</dbReference>
<evidence type="ECO:0000256" key="3">
    <source>
        <dbReference type="ARBA" id="ARBA00022741"/>
    </source>
</evidence>
<evidence type="ECO:0000256" key="2">
    <source>
        <dbReference type="ARBA" id="ARBA00022737"/>
    </source>
</evidence>
<dbReference type="PANTHER" id="PTHR19229">
    <property type="entry name" value="ATP-BINDING CASSETTE TRANSPORTER SUBFAMILY A ABCA"/>
    <property type="match status" value="1"/>
</dbReference>
<feature type="domain" description="AAA+ ATPase" evidence="5">
    <location>
        <begin position="1"/>
        <end position="171"/>
    </location>
</feature>
<dbReference type="AlphaFoldDB" id="A0A1I8GRR3"/>
<proteinExistence type="predicted"/>
<organism evidence="6 7">
    <name type="scientific">Macrostomum lignano</name>
    <dbReference type="NCBI Taxonomy" id="282301"/>
    <lineage>
        <taxon>Eukaryota</taxon>
        <taxon>Metazoa</taxon>
        <taxon>Spiralia</taxon>
        <taxon>Lophotrochozoa</taxon>
        <taxon>Platyhelminthes</taxon>
        <taxon>Rhabditophora</taxon>
        <taxon>Macrostomorpha</taxon>
        <taxon>Macrostomida</taxon>
        <taxon>Macrostomidae</taxon>
        <taxon>Macrostomum</taxon>
    </lineage>
</organism>
<dbReference type="SMART" id="SM00382">
    <property type="entry name" value="AAA"/>
    <property type="match status" value="1"/>
</dbReference>
<dbReference type="SUPFAM" id="SSF52540">
    <property type="entry name" value="P-loop containing nucleoside triphosphate hydrolases"/>
    <property type="match status" value="1"/>
</dbReference>
<accession>A0A1I8GRR3</accession>
<evidence type="ECO:0000313" key="6">
    <source>
        <dbReference type="Proteomes" id="UP000095280"/>
    </source>
</evidence>
<dbReference type="InterPro" id="IPR027417">
    <property type="entry name" value="P-loop_NTPase"/>
</dbReference>
<reference evidence="7" key="1">
    <citation type="submission" date="2016-11" db="UniProtKB">
        <authorList>
            <consortium name="WormBaseParasite"/>
        </authorList>
    </citation>
    <scope>IDENTIFICATION</scope>
</reference>
<dbReference type="Proteomes" id="UP000095280">
    <property type="component" value="Unplaced"/>
</dbReference>
<dbReference type="GO" id="GO:0016020">
    <property type="term" value="C:membrane"/>
    <property type="evidence" value="ECO:0007669"/>
    <property type="project" value="InterPro"/>
</dbReference>
<keyword evidence="6" id="KW-1185">Reference proteome</keyword>
<keyword evidence="3" id="KW-0547">Nucleotide-binding</keyword>
<dbReference type="GO" id="GO:0016887">
    <property type="term" value="F:ATP hydrolysis activity"/>
    <property type="evidence" value="ECO:0007669"/>
    <property type="project" value="InterPro"/>
</dbReference>
<dbReference type="PANTHER" id="PTHR19229:SF36">
    <property type="entry name" value="ATP-BINDING CASSETTE SUB-FAMILY A MEMBER 2"/>
    <property type="match status" value="1"/>
</dbReference>
<evidence type="ECO:0000313" key="7">
    <source>
        <dbReference type="WBParaSite" id="maker-uti_cns_0002892-snap-gene-0.2-mRNA-1"/>
    </source>
</evidence>
<dbReference type="Pfam" id="PF00005">
    <property type="entry name" value="ABC_tran"/>
    <property type="match status" value="1"/>
</dbReference>
<sequence length="316" mass="34302">AGQIFGLLGPNGAGKSTTLSVLVGERSASQGRCLVDGSSGREAARLGKIGYCPQYSPLLTHDHRAGATCNSMPEFAACRPSQSSKALAEAMASLKYLHLSASGLRLCLAIALLGNPSVLVIDEASTEQAVDMEGSAGRGRQLPAVVLTTHSMEEAEALCSQVGIMHGGRLLALGSNQELKDRYGKNYTLDVQMKRDQAGPASGSGDSSPDEISDLLKKCFKNYRKVEDFHAWCRYEVELKDGENALSEALEELKNSGLVESYALYQASLDQIFIGLLEGRNLLKNELEEIKNGRIDEFSSSCRQLWRRSPRSWIRD</sequence>
<dbReference type="GO" id="GO:0005319">
    <property type="term" value="F:lipid transporter activity"/>
    <property type="evidence" value="ECO:0007669"/>
    <property type="project" value="TreeGrafter"/>
</dbReference>
<keyword evidence="2" id="KW-0677">Repeat</keyword>
<evidence type="ECO:0000256" key="1">
    <source>
        <dbReference type="ARBA" id="ARBA00022448"/>
    </source>
</evidence>
<dbReference type="GO" id="GO:0140359">
    <property type="term" value="F:ABC-type transporter activity"/>
    <property type="evidence" value="ECO:0007669"/>
    <property type="project" value="InterPro"/>
</dbReference>
<dbReference type="WBParaSite" id="maker-uti_cns_0002892-snap-gene-0.2-mRNA-1">
    <property type="protein sequence ID" value="maker-uti_cns_0002892-snap-gene-0.2-mRNA-1"/>
    <property type="gene ID" value="maker-uti_cns_0002892-snap-gene-0.2"/>
</dbReference>
<protein>
    <submittedName>
        <fullName evidence="7">AAA domain-containing protein</fullName>
    </submittedName>
</protein>
<keyword evidence="4" id="KW-0067">ATP-binding</keyword>
<evidence type="ECO:0000259" key="5">
    <source>
        <dbReference type="SMART" id="SM00382"/>
    </source>
</evidence>
<keyword evidence="1" id="KW-0813">Transport</keyword>